<comment type="caution">
    <text evidence="1">The sequence shown here is derived from an EMBL/GenBank/DDBJ whole genome shotgun (WGS) entry which is preliminary data.</text>
</comment>
<gene>
    <name evidence="1" type="ORF">J2Z28_003986</name>
</gene>
<evidence type="ECO:0000313" key="1">
    <source>
        <dbReference type="EMBL" id="MBP2247334.1"/>
    </source>
</evidence>
<protein>
    <submittedName>
        <fullName evidence="1">Uncharacterized protein</fullName>
    </submittedName>
</protein>
<dbReference type="Proteomes" id="UP000810207">
    <property type="component" value="Unassembled WGS sequence"/>
</dbReference>
<keyword evidence="2" id="KW-1185">Reference proteome</keyword>
<evidence type="ECO:0000313" key="2">
    <source>
        <dbReference type="Proteomes" id="UP000810207"/>
    </source>
</evidence>
<proteinExistence type="predicted"/>
<accession>A0ABS4RYH5</accession>
<dbReference type="EMBL" id="JAGIKV010000015">
    <property type="protein sequence ID" value="MBP2247334.1"/>
    <property type="molecule type" value="Genomic_DNA"/>
</dbReference>
<name>A0ABS4RYH5_PAEXY</name>
<sequence>MKRSVGPLCHGLGRVQFERCVSIRVNGSGIIYDEVKGATL</sequence>
<organism evidence="1 2">
    <name type="scientific">Paenibacillus xylanexedens</name>
    <dbReference type="NCBI Taxonomy" id="528191"/>
    <lineage>
        <taxon>Bacteria</taxon>
        <taxon>Bacillati</taxon>
        <taxon>Bacillota</taxon>
        <taxon>Bacilli</taxon>
        <taxon>Bacillales</taxon>
        <taxon>Paenibacillaceae</taxon>
        <taxon>Paenibacillus</taxon>
    </lineage>
</organism>
<reference evidence="1 2" key="1">
    <citation type="submission" date="2021-03" db="EMBL/GenBank/DDBJ databases">
        <title>Genomic Encyclopedia of Type Strains, Phase IV (KMG-IV): sequencing the most valuable type-strain genomes for metagenomic binning, comparative biology and taxonomic classification.</title>
        <authorList>
            <person name="Goeker M."/>
        </authorList>
    </citation>
    <scope>NUCLEOTIDE SEQUENCE [LARGE SCALE GENOMIC DNA]</scope>
    <source>
        <strain evidence="1 2">DSM 21292</strain>
    </source>
</reference>